<keyword evidence="1" id="KW-0812">Transmembrane</keyword>
<name>A0ABD6CH01_9EURY</name>
<dbReference type="Proteomes" id="UP001597119">
    <property type="component" value="Unassembled WGS sequence"/>
</dbReference>
<feature type="domain" description="DUF7315" evidence="2">
    <location>
        <begin position="1"/>
        <end position="80"/>
    </location>
</feature>
<proteinExistence type="predicted"/>
<feature type="transmembrane region" description="Helical" evidence="1">
    <location>
        <begin position="7"/>
        <end position="30"/>
    </location>
</feature>
<keyword evidence="4" id="KW-1185">Reference proteome</keyword>
<feature type="transmembrane region" description="Helical" evidence="1">
    <location>
        <begin position="42"/>
        <end position="62"/>
    </location>
</feature>
<dbReference type="Pfam" id="PF23997">
    <property type="entry name" value="DUF7315"/>
    <property type="match status" value="1"/>
</dbReference>
<evidence type="ECO:0000313" key="3">
    <source>
        <dbReference type="EMBL" id="MFD1589237.1"/>
    </source>
</evidence>
<dbReference type="RefSeq" id="WP_247379046.1">
    <property type="nucleotide sequence ID" value="NZ_JALLGV010000005.1"/>
</dbReference>
<evidence type="ECO:0000313" key="4">
    <source>
        <dbReference type="Proteomes" id="UP001597119"/>
    </source>
</evidence>
<protein>
    <recommendedName>
        <fullName evidence="2">DUF7315 domain-containing protein</fullName>
    </recommendedName>
</protein>
<reference evidence="3 4" key="1">
    <citation type="journal article" date="2019" name="Int. J. Syst. Evol. Microbiol.">
        <title>The Global Catalogue of Microorganisms (GCM) 10K type strain sequencing project: providing services to taxonomists for standard genome sequencing and annotation.</title>
        <authorList>
            <consortium name="The Broad Institute Genomics Platform"/>
            <consortium name="The Broad Institute Genome Sequencing Center for Infectious Disease"/>
            <person name="Wu L."/>
            <person name="Ma J."/>
        </authorList>
    </citation>
    <scope>NUCLEOTIDE SEQUENCE [LARGE SCALE GENOMIC DNA]</scope>
    <source>
        <strain evidence="3 4">CGMCC 1.12125</strain>
    </source>
</reference>
<keyword evidence="1" id="KW-1133">Transmembrane helix</keyword>
<organism evidence="3 4">
    <name type="scientific">Halorientalis brevis</name>
    <dbReference type="NCBI Taxonomy" id="1126241"/>
    <lineage>
        <taxon>Archaea</taxon>
        <taxon>Methanobacteriati</taxon>
        <taxon>Methanobacteriota</taxon>
        <taxon>Stenosarchaea group</taxon>
        <taxon>Halobacteria</taxon>
        <taxon>Halobacteriales</taxon>
        <taxon>Haloarculaceae</taxon>
        <taxon>Halorientalis</taxon>
    </lineage>
</organism>
<evidence type="ECO:0000256" key="1">
    <source>
        <dbReference type="SAM" id="Phobius"/>
    </source>
</evidence>
<comment type="caution">
    <text evidence="3">The sequence shown here is derived from an EMBL/GenBank/DDBJ whole genome shotgun (WGS) entry which is preliminary data.</text>
</comment>
<accession>A0ABD6CH01</accession>
<keyword evidence="1" id="KW-0472">Membrane</keyword>
<sequence>MRVYKAVTVFTTLFAVVTVVVGFALLDLATDRARAALSEIDPVLALVGIALILGGAAAYAFSTRFRAEGMGKPKDDTDEDSDNG</sequence>
<gene>
    <name evidence="3" type="ORF">ACFR9U_19845</name>
</gene>
<dbReference type="EMBL" id="JBHUDJ010000014">
    <property type="protein sequence ID" value="MFD1589237.1"/>
    <property type="molecule type" value="Genomic_DNA"/>
</dbReference>
<dbReference type="InterPro" id="IPR055739">
    <property type="entry name" value="DUF7315"/>
</dbReference>
<dbReference type="AlphaFoldDB" id="A0ABD6CH01"/>
<evidence type="ECO:0000259" key="2">
    <source>
        <dbReference type="Pfam" id="PF23997"/>
    </source>
</evidence>